<keyword evidence="7 10" id="KW-0472">Membrane</keyword>
<dbReference type="SMART" id="SM00184">
    <property type="entry name" value="RING"/>
    <property type="match status" value="1"/>
</dbReference>
<evidence type="ECO:0000256" key="10">
    <source>
        <dbReference type="SAM" id="Phobius"/>
    </source>
</evidence>
<sequence>MVDSDCEKMLITDYLCGKVVVLVAALFIMVMAGLPIMRWVRGPDPIRATRYRPGAGDVPCCAVCLDSLTRGQRIRIMPRCKHCYHVECIDEWLESHCTCPICRSQVIPLPRIHHQQQGHKRKINPVLSLILIVEEAPRYQSAILRKQELHSVTQ</sequence>
<dbReference type="GO" id="GO:0008270">
    <property type="term" value="F:zinc ion binding"/>
    <property type="evidence" value="ECO:0007669"/>
    <property type="project" value="UniProtKB-KW"/>
</dbReference>
<evidence type="ECO:0000256" key="4">
    <source>
        <dbReference type="ARBA" id="ARBA00022771"/>
    </source>
</evidence>
<keyword evidence="13" id="KW-1185">Reference proteome</keyword>
<comment type="caution">
    <text evidence="12">The sequence shown here is derived from an EMBL/GenBank/DDBJ whole genome shotgun (WGS) entry which is preliminary data.</text>
</comment>
<proteinExistence type="inferred from homology"/>
<keyword evidence="2 10" id="KW-0812">Transmembrane</keyword>
<evidence type="ECO:0000313" key="13">
    <source>
        <dbReference type="Proteomes" id="UP001153076"/>
    </source>
</evidence>
<feature type="transmembrane region" description="Helical" evidence="10">
    <location>
        <begin position="20"/>
        <end position="40"/>
    </location>
</feature>
<keyword evidence="5" id="KW-0862">Zinc</keyword>
<gene>
    <name evidence="12" type="ORF">Cgig2_033245</name>
</gene>
<dbReference type="EMBL" id="JAKOGI010000017">
    <property type="protein sequence ID" value="KAJ8450051.1"/>
    <property type="molecule type" value="Genomic_DNA"/>
</dbReference>
<evidence type="ECO:0000256" key="9">
    <source>
        <dbReference type="PROSITE-ProRule" id="PRU00175"/>
    </source>
</evidence>
<evidence type="ECO:0000256" key="6">
    <source>
        <dbReference type="ARBA" id="ARBA00022989"/>
    </source>
</evidence>
<evidence type="ECO:0000256" key="2">
    <source>
        <dbReference type="ARBA" id="ARBA00022692"/>
    </source>
</evidence>
<evidence type="ECO:0000256" key="8">
    <source>
        <dbReference type="ARBA" id="ARBA00024209"/>
    </source>
</evidence>
<dbReference type="SUPFAM" id="SSF57850">
    <property type="entry name" value="RING/U-box"/>
    <property type="match status" value="1"/>
</dbReference>
<dbReference type="PANTHER" id="PTHR46539:SF2">
    <property type="entry name" value="RING-H2 FINGER PROTEIN ATL43"/>
    <property type="match status" value="1"/>
</dbReference>
<organism evidence="12 13">
    <name type="scientific">Carnegiea gigantea</name>
    <dbReference type="NCBI Taxonomy" id="171969"/>
    <lineage>
        <taxon>Eukaryota</taxon>
        <taxon>Viridiplantae</taxon>
        <taxon>Streptophyta</taxon>
        <taxon>Embryophyta</taxon>
        <taxon>Tracheophyta</taxon>
        <taxon>Spermatophyta</taxon>
        <taxon>Magnoliopsida</taxon>
        <taxon>eudicotyledons</taxon>
        <taxon>Gunneridae</taxon>
        <taxon>Pentapetalae</taxon>
        <taxon>Caryophyllales</taxon>
        <taxon>Cactineae</taxon>
        <taxon>Cactaceae</taxon>
        <taxon>Cactoideae</taxon>
        <taxon>Echinocereeae</taxon>
        <taxon>Carnegiea</taxon>
    </lineage>
</organism>
<evidence type="ECO:0000256" key="1">
    <source>
        <dbReference type="ARBA" id="ARBA00004370"/>
    </source>
</evidence>
<comment type="subcellular location">
    <subcellularLocation>
        <location evidence="1">Membrane</location>
    </subcellularLocation>
</comment>
<keyword evidence="3" id="KW-0479">Metal-binding</keyword>
<dbReference type="GO" id="GO:0016020">
    <property type="term" value="C:membrane"/>
    <property type="evidence" value="ECO:0007669"/>
    <property type="project" value="UniProtKB-SubCell"/>
</dbReference>
<dbReference type="Gene3D" id="3.30.40.10">
    <property type="entry name" value="Zinc/RING finger domain, C3HC4 (zinc finger)"/>
    <property type="match status" value="1"/>
</dbReference>
<evidence type="ECO:0000259" key="11">
    <source>
        <dbReference type="PROSITE" id="PS50089"/>
    </source>
</evidence>
<protein>
    <recommendedName>
        <fullName evidence="11">RING-type domain-containing protein</fullName>
    </recommendedName>
</protein>
<reference evidence="12" key="1">
    <citation type="submission" date="2022-04" db="EMBL/GenBank/DDBJ databases">
        <title>Carnegiea gigantea Genome sequencing and assembly v2.</title>
        <authorList>
            <person name="Copetti D."/>
            <person name="Sanderson M.J."/>
            <person name="Burquez A."/>
            <person name="Wojciechowski M.F."/>
        </authorList>
    </citation>
    <scope>NUCLEOTIDE SEQUENCE</scope>
    <source>
        <strain evidence="12">SGP5-SGP5p</strain>
        <tissue evidence="12">Aerial part</tissue>
    </source>
</reference>
<dbReference type="PROSITE" id="PS50089">
    <property type="entry name" value="ZF_RING_2"/>
    <property type="match status" value="1"/>
</dbReference>
<dbReference type="Pfam" id="PF13639">
    <property type="entry name" value="zf-RING_2"/>
    <property type="match status" value="1"/>
</dbReference>
<dbReference type="Proteomes" id="UP001153076">
    <property type="component" value="Unassembled WGS sequence"/>
</dbReference>
<dbReference type="InterPro" id="IPR001841">
    <property type="entry name" value="Znf_RING"/>
</dbReference>
<accession>A0A9Q1KWE0</accession>
<evidence type="ECO:0000256" key="5">
    <source>
        <dbReference type="ARBA" id="ARBA00022833"/>
    </source>
</evidence>
<dbReference type="InterPro" id="IPR013083">
    <property type="entry name" value="Znf_RING/FYVE/PHD"/>
</dbReference>
<dbReference type="OrthoDB" id="8062037at2759"/>
<evidence type="ECO:0000256" key="7">
    <source>
        <dbReference type="ARBA" id="ARBA00023136"/>
    </source>
</evidence>
<dbReference type="PANTHER" id="PTHR46539">
    <property type="entry name" value="E3 UBIQUITIN-PROTEIN LIGASE ATL42"/>
    <property type="match status" value="1"/>
</dbReference>
<keyword evidence="4 9" id="KW-0863">Zinc-finger</keyword>
<feature type="domain" description="RING-type" evidence="11">
    <location>
        <begin position="61"/>
        <end position="103"/>
    </location>
</feature>
<dbReference type="AlphaFoldDB" id="A0A9Q1KWE0"/>
<keyword evidence="6 10" id="KW-1133">Transmembrane helix</keyword>
<evidence type="ECO:0000313" key="12">
    <source>
        <dbReference type="EMBL" id="KAJ8450051.1"/>
    </source>
</evidence>
<comment type="similarity">
    <text evidence="8">Belongs to the RING-type zinc finger family. ATL subfamily.</text>
</comment>
<evidence type="ECO:0000256" key="3">
    <source>
        <dbReference type="ARBA" id="ARBA00022723"/>
    </source>
</evidence>
<name>A0A9Q1KWE0_9CARY</name>